<dbReference type="AlphaFoldDB" id="A0A396HKF4"/>
<gene>
    <name evidence="1" type="ORF">MtrunA17_Chr5g0399511</name>
</gene>
<proteinExistence type="predicted"/>
<sequence length="104" mass="12103">MNYPSVSNKQFLSILSHKFIGNYTSHQYSPLLSNIHLPLPNSLSIASLRRLIFHYRRHISSLLLAHHRRQLPVFSLISYFLPVYHNFLTHRFSATQSGGGRSWL</sequence>
<evidence type="ECO:0000313" key="1">
    <source>
        <dbReference type="EMBL" id="RHN53776.1"/>
    </source>
</evidence>
<dbReference type="Proteomes" id="UP000265566">
    <property type="component" value="Chromosome 5"/>
</dbReference>
<protein>
    <submittedName>
        <fullName evidence="1">Uncharacterized protein</fullName>
    </submittedName>
</protein>
<dbReference type="EMBL" id="PSQE01000005">
    <property type="protein sequence ID" value="RHN53776.1"/>
    <property type="molecule type" value="Genomic_DNA"/>
</dbReference>
<name>A0A396HKF4_MEDTR</name>
<comment type="caution">
    <text evidence="1">The sequence shown here is derived from an EMBL/GenBank/DDBJ whole genome shotgun (WGS) entry which is preliminary data.</text>
</comment>
<accession>A0A396HKF4</accession>
<reference evidence="1" key="1">
    <citation type="journal article" date="2018" name="Nat. Plants">
        <title>Whole-genome landscape of Medicago truncatula symbiotic genes.</title>
        <authorList>
            <person name="Pecrix Y."/>
            <person name="Gamas P."/>
            <person name="Carrere S."/>
        </authorList>
    </citation>
    <scope>NUCLEOTIDE SEQUENCE</scope>
    <source>
        <tissue evidence="1">Leaves</tissue>
    </source>
</reference>
<dbReference type="Gramene" id="rna28721">
    <property type="protein sequence ID" value="RHN53776.1"/>
    <property type="gene ID" value="gene28721"/>
</dbReference>
<organism evidence="1">
    <name type="scientific">Medicago truncatula</name>
    <name type="common">Barrel medic</name>
    <name type="synonym">Medicago tribuloides</name>
    <dbReference type="NCBI Taxonomy" id="3880"/>
    <lineage>
        <taxon>Eukaryota</taxon>
        <taxon>Viridiplantae</taxon>
        <taxon>Streptophyta</taxon>
        <taxon>Embryophyta</taxon>
        <taxon>Tracheophyta</taxon>
        <taxon>Spermatophyta</taxon>
        <taxon>Magnoliopsida</taxon>
        <taxon>eudicotyledons</taxon>
        <taxon>Gunneridae</taxon>
        <taxon>Pentapetalae</taxon>
        <taxon>rosids</taxon>
        <taxon>fabids</taxon>
        <taxon>Fabales</taxon>
        <taxon>Fabaceae</taxon>
        <taxon>Papilionoideae</taxon>
        <taxon>50 kb inversion clade</taxon>
        <taxon>NPAAA clade</taxon>
        <taxon>Hologalegina</taxon>
        <taxon>IRL clade</taxon>
        <taxon>Trifolieae</taxon>
        <taxon>Medicago</taxon>
    </lineage>
</organism>